<evidence type="ECO:0000256" key="4">
    <source>
        <dbReference type="ARBA" id="ARBA00016436"/>
    </source>
</evidence>
<evidence type="ECO:0000256" key="3">
    <source>
        <dbReference type="ARBA" id="ARBA00012071"/>
    </source>
</evidence>
<dbReference type="PANTHER" id="PTHR42724">
    <property type="entry name" value="TETRAACYLDISACCHARIDE 4'-KINASE"/>
    <property type="match status" value="1"/>
</dbReference>
<name>A0A4R3VDB6_9BURK</name>
<comment type="pathway">
    <text evidence="2 13">Glycolipid biosynthesis; lipid IV(A) biosynthesis; lipid IV(A) from (3R)-3-hydroxytetradecanoyl-[acyl-carrier-protein] and UDP-N-acetyl-alpha-D-glucosamine: step 6/6.</text>
</comment>
<comment type="caution">
    <text evidence="14">The sequence shown here is derived from an EMBL/GenBank/DDBJ whole genome shotgun (WGS) entry which is preliminary data.</text>
</comment>
<keyword evidence="10 13" id="KW-0067">ATP-binding</keyword>
<gene>
    <name evidence="13" type="primary">lpxK</name>
    <name evidence="14" type="ORF">EV686_102351</name>
</gene>
<comment type="similarity">
    <text evidence="13">Belongs to the LpxK family.</text>
</comment>
<evidence type="ECO:0000256" key="12">
    <source>
        <dbReference type="ARBA" id="ARBA00029757"/>
    </source>
</evidence>
<keyword evidence="11 13" id="KW-0443">Lipid metabolism</keyword>
<protein>
    <recommendedName>
        <fullName evidence="4 13">Tetraacyldisaccharide 4'-kinase</fullName>
        <ecNumber evidence="3 13">2.7.1.130</ecNumber>
    </recommendedName>
    <alternativeName>
        <fullName evidence="12 13">Lipid A 4'-kinase</fullName>
    </alternativeName>
</protein>
<evidence type="ECO:0000256" key="8">
    <source>
        <dbReference type="ARBA" id="ARBA00022741"/>
    </source>
</evidence>
<evidence type="ECO:0000256" key="6">
    <source>
        <dbReference type="ARBA" id="ARBA00022556"/>
    </source>
</evidence>
<feature type="binding site" evidence="13">
    <location>
        <begin position="64"/>
        <end position="71"/>
    </location>
    <ligand>
        <name>ATP</name>
        <dbReference type="ChEBI" id="CHEBI:30616"/>
    </ligand>
</feature>
<dbReference type="PANTHER" id="PTHR42724:SF1">
    <property type="entry name" value="TETRAACYLDISACCHARIDE 4'-KINASE, MITOCHONDRIAL-RELATED"/>
    <property type="match status" value="1"/>
</dbReference>
<keyword evidence="6 13" id="KW-0441">Lipid A biosynthesis</keyword>
<evidence type="ECO:0000313" key="14">
    <source>
        <dbReference type="EMBL" id="TCV01638.1"/>
    </source>
</evidence>
<evidence type="ECO:0000256" key="1">
    <source>
        <dbReference type="ARBA" id="ARBA00002274"/>
    </source>
</evidence>
<proteinExistence type="inferred from homology"/>
<dbReference type="InterPro" id="IPR027417">
    <property type="entry name" value="P-loop_NTPase"/>
</dbReference>
<sequence>MSFGARLAAFAHGVWRGKGIVSTLLLPLSWLTALAVERKRRRYRDSPGLAWRAPTPVIVVGNIFIGGTGKTPVVIALAQALHRHGWRPGVISRGYGIETGAEPRVAQGMPDPALVGDEPALIARAAATPIAVHPRRKLAAQALLQACPEVDVLISDDGLQHLELARDIEIVVQDERGAGNGRLLPAGPLREPAERLSSVDYLVTQQLQLSESQDAVRAEMRPLSIGMCMRPVRVVHLISGEEMDWYAWVEKHAGQRPAAAAAIGNPARFFDMLRRSGLAPDPTLPLPDHYGYRESPFDGFGAAPILITPKDAVKCQHLADDRLWSVQTETVFSDPGWPDSVHQRLLGLRSPH</sequence>
<evidence type="ECO:0000256" key="9">
    <source>
        <dbReference type="ARBA" id="ARBA00022777"/>
    </source>
</evidence>
<evidence type="ECO:0000256" key="10">
    <source>
        <dbReference type="ARBA" id="ARBA00022840"/>
    </source>
</evidence>
<dbReference type="InterPro" id="IPR003758">
    <property type="entry name" value="LpxK"/>
</dbReference>
<evidence type="ECO:0000256" key="2">
    <source>
        <dbReference type="ARBA" id="ARBA00004870"/>
    </source>
</evidence>
<organism evidence="14 15">
    <name type="scientific">Paracandidimonas soli</name>
    <dbReference type="NCBI Taxonomy" id="1917182"/>
    <lineage>
        <taxon>Bacteria</taxon>
        <taxon>Pseudomonadati</taxon>
        <taxon>Pseudomonadota</taxon>
        <taxon>Betaproteobacteria</taxon>
        <taxon>Burkholderiales</taxon>
        <taxon>Alcaligenaceae</taxon>
        <taxon>Paracandidimonas</taxon>
    </lineage>
</organism>
<dbReference type="AlphaFoldDB" id="A0A4R3VDB6"/>
<dbReference type="EMBL" id="SMBX01000002">
    <property type="protein sequence ID" value="TCV01638.1"/>
    <property type="molecule type" value="Genomic_DNA"/>
</dbReference>
<keyword evidence="9 13" id="KW-0418">Kinase</keyword>
<reference evidence="14 15" key="1">
    <citation type="submission" date="2019-03" db="EMBL/GenBank/DDBJ databases">
        <title>Genomic Encyclopedia of Type Strains, Phase IV (KMG-IV): sequencing the most valuable type-strain genomes for metagenomic binning, comparative biology and taxonomic classification.</title>
        <authorList>
            <person name="Goeker M."/>
        </authorList>
    </citation>
    <scope>NUCLEOTIDE SEQUENCE [LARGE SCALE GENOMIC DNA]</scope>
    <source>
        <strain evidence="14 15">DSM 100048</strain>
    </source>
</reference>
<keyword evidence="7 13" id="KW-0808">Transferase</keyword>
<dbReference type="Pfam" id="PF02606">
    <property type="entry name" value="LpxK"/>
    <property type="match status" value="1"/>
</dbReference>
<dbReference type="GO" id="GO:0009029">
    <property type="term" value="F:lipid-A 4'-kinase activity"/>
    <property type="evidence" value="ECO:0007669"/>
    <property type="project" value="UniProtKB-UniRule"/>
</dbReference>
<keyword evidence="8 13" id="KW-0547">Nucleotide-binding</keyword>
<evidence type="ECO:0000256" key="7">
    <source>
        <dbReference type="ARBA" id="ARBA00022679"/>
    </source>
</evidence>
<keyword evidence="5 13" id="KW-0444">Lipid biosynthesis</keyword>
<dbReference type="EC" id="2.7.1.130" evidence="3 13"/>
<comment type="catalytic activity">
    <reaction evidence="13">
        <text>a lipid A disaccharide + ATP = a lipid IVA + ADP + H(+)</text>
        <dbReference type="Rhea" id="RHEA:67840"/>
        <dbReference type="ChEBI" id="CHEBI:15378"/>
        <dbReference type="ChEBI" id="CHEBI:30616"/>
        <dbReference type="ChEBI" id="CHEBI:176343"/>
        <dbReference type="ChEBI" id="CHEBI:176425"/>
        <dbReference type="ChEBI" id="CHEBI:456216"/>
        <dbReference type="EC" id="2.7.1.130"/>
    </reaction>
</comment>
<evidence type="ECO:0000256" key="11">
    <source>
        <dbReference type="ARBA" id="ARBA00023098"/>
    </source>
</evidence>
<dbReference type="RefSeq" id="WP_132474325.1">
    <property type="nucleotide sequence ID" value="NZ_JBHRVM010000001.1"/>
</dbReference>
<keyword evidence="15" id="KW-1185">Reference proteome</keyword>
<dbReference type="GO" id="GO:0009245">
    <property type="term" value="P:lipid A biosynthetic process"/>
    <property type="evidence" value="ECO:0007669"/>
    <property type="project" value="UniProtKB-UniRule"/>
</dbReference>
<dbReference type="NCBIfam" id="TIGR00682">
    <property type="entry name" value="lpxK"/>
    <property type="match status" value="1"/>
</dbReference>
<evidence type="ECO:0000256" key="5">
    <source>
        <dbReference type="ARBA" id="ARBA00022516"/>
    </source>
</evidence>
<dbReference type="OrthoDB" id="9766423at2"/>
<dbReference type="UniPathway" id="UPA00359">
    <property type="reaction ID" value="UER00482"/>
</dbReference>
<dbReference type="GO" id="GO:0005886">
    <property type="term" value="C:plasma membrane"/>
    <property type="evidence" value="ECO:0007669"/>
    <property type="project" value="TreeGrafter"/>
</dbReference>
<comment type="function">
    <text evidence="1 13">Transfers the gamma-phosphate of ATP to the 4'-position of a tetraacyldisaccharide 1-phosphate intermediate (termed DS-1-P) to form tetraacyldisaccharide 1,4'-bis-phosphate (lipid IVA).</text>
</comment>
<dbReference type="Proteomes" id="UP000294692">
    <property type="component" value="Unassembled WGS sequence"/>
</dbReference>
<dbReference type="CDD" id="cd01983">
    <property type="entry name" value="SIMIBI"/>
    <property type="match status" value="1"/>
</dbReference>
<dbReference type="HAMAP" id="MF_00409">
    <property type="entry name" value="LpxK"/>
    <property type="match status" value="1"/>
</dbReference>
<evidence type="ECO:0000313" key="15">
    <source>
        <dbReference type="Proteomes" id="UP000294692"/>
    </source>
</evidence>
<accession>A0A4R3VDB6</accession>
<evidence type="ECO:0000256" key="13">
    <source>
        <dbReference type="HAMAP-Rule" id="MF_00409"/>
    </source>
</evidence>
<dbReference type="GO" id="GO:0005524">
    <property type="term" value="F:ATP binding"/>
    <property type="evidence" value="ECO:0007669"/>
    <property type="project" value="UniProtKB-UniRule"/>
</dbReference>
<dbReference type="GO" id="GO:0009244">
    <property type="term" value="P:lipopolysaccharide core region biosynthetic process"/>
    <property type="evidence" value="ECO:0007669"/>
    <property type="project" value="TreeGrafter"/>
</dbReference>
<dbReference type="SUPFAM" id="SSF52540">
    <property type="entry name" value="P-loop containing nucleoside triphosphate hydrolases"/>
    <property type="match status" value="1"/>
</dbReference>